<evidence type="ECO:0000256" key="6">
    <source>
        <dbReference type="ARBA" id="ARBA00022741"/>
    </source>
</evidence>
<dbReference type="VEuPathDB" id="GiardiaDB:GMRT_12500"/>
<dbReference type="GO" id="GO:0140359">
    <property type="term" value="F:ABC-type transporter activity"/>
    <property type="evidence" value="ECO:0007669"/>
    <property type="project" value="InterPro"/>
</dbReference>
<proteinExistence type="inferred from homology"/>
<evidence type="ECO:0000256" key="7">
    <source>
        <dbReference type="ARBA" id="ARBA00022840"/>
    </source>
</evidence>
<dbReference type="PANTHER" id="PTHR19229">
    <property type="entry name" value="ATP-BINDING CASSETTE TRANSPORTER SUBFAMILY A ABCA"/>
    <property type="match status" value="1"/>
</dbReference>
<dbReference type="CDD" id="cd03263">
    <property type="entry name" value="ABC_subfamily_A"/>
    <property type="match status" value="1"/>
</dbReference>
<sequence>MSTLDRDYALKRSERSRQFLGVFIKNWRLLAHSWGSFLGILITVVVIIGAVIGMHFYYVGNSSESSGGTITTWDAMLLPNTTMGGLFRSAYFFGGQSIEQSNISYTIDGTNAKAYDTLLNRIGYKFWDADGATNAMRALSSDLSEATMRVYETNPSTSQSEPLVHSDVGVPYFKNFVEYVNGYTFPDFTDQNLADQLYNSSDTITIDNTSSLSDEATKKLLMSYIRKAWERYRDAPPRDESVVVDLRNRLVRTYFVTDLPAFAVRLHPTVKEDPLSIVLVNGQKTLSLNIGYDMFLHRNGQDFRVSYLTYSKVLSFQNVMFQSFLRAMTKQVFNAILGANDVTFNETNQPYVMGNYGAFWKLSSTAQGPDSFTPLLMIMLIPLLSYIISPLFVYTACEEKGAGLVHLHSMMGQRYTSKWFADYTYNFLLSLCVETLIVILSLAGDLKGIKDNTVLVWLPTMLLMAASVPVLSAFFAAFSESGRVTALVAIVFSFVISIGTFIASIGFAAPTLVDRSLSPWLGLVPFFGPCAIMAQLQGLAVLQNSELSLHASDLSFVPKRTDLGRYYVGASVLPMFFLSVISLVLMAVLAMYLDLVWPKRNGIANHWLFFLFPLVNKVDRIRNTRTKHFTTKSVCYAVGWAVTHPILMCRRAEPQAITSTNFVPRTGALQDTERSPAQKKGDEAPSQIQGQLTDTQRAIPQDGTDELVSPEPEEDIDVKAERLRAFTDNVGYNGKPIVIRALRLTKTYPARFKQPEKHAVRGISFTVAMGECLGLLGPNGAAKTTTINILTLLHRATSGDAYIDQKNLVDPANKKFIQSVTGICPQFDMLYPTLTCRQHLEYFCDLKSIDKSEKKQHVDDLLGAVGLLEKENVMVKSLSGGQKRRLSVAIALTGSPYVLYLDEPSTGLDPGSKRLLWNVILKVRPGRAILLTTHAMDEAQALCNRIAIMDKGRLRCIGTCVHLQNKYGGKLHISVGVRKNSPEVLQGVMPADNAIVDGVKLKNGYEIKIHALVTAAFQTVVTLIRCVGDTLLYEVGEELSVSDIFVRMAELAFTHQRLIADWDLIQNSMDRVFFSVILQAQQ</sequence>
<evidence type="ECO:0000256" key="9">
    <source>
        <dbReference type="ARBA" id="ARBA00023136"/>
    </source>
</evidence>
<dbReference type="GO" id="GO:0016020">
    <property type="term" value="C:membrane"/>
    <property type="evidence" value="ECO:0007669"/>
    <property type="project" value="UniProtKB-SubCell"/>
</dbReference>
<dbReference type="FunFam" id="3.40.50.300:FF:000335">
    <property type="entry name" value="ATP binding cassette subfamily A member 5"/>
    <property type="match status" value="1"/>
</dbReference>
<comment type="subcellular location">
    <subcellularLocation>
        <location evidence="1">Membrane</location>
        <topology evidence="1">Multi-pass membrane protein</topology>
    </subcellularLocation>
</comment>
<dbReference type="OrthoDB" id="8061355at2759"/>
<reference evidence="13 14" key="1">
    <citation type="submission" date="2019-05" db="EMBL/GenBank/DDBJ databases">
        <title>The compact genome of Giardia muris reveals important steps in the evolution of intestinal protozoan parasites.</title>
        <authorList>
            <person name="Xu F."/>
            <person name="Jimenez-Gonzalez A."/>
            <person name="Einarsson E."/>
            <person name="Astvaldsson A."/>
            <person name="Peirasmaki D."/>
            <person name="Eckmann L."/>
            <person name="Andersson J.O."/>
            <person name="Svard S.G."/>
            <person name="Jerlstrom-Hultqvist J."/>
        </authorList>
    </citation>
    <scope>NUCLEOTIDE SEQUENCE [LARGE SCALE GENOMIC DNA]</scope>
    <source>
        <strain evidence="13 14">Roberts-Thomson</strain>
    </source>
</reference>
<keyword evidence="5" id="KW-0677">Repeat</keyword>
<keyword evidence="3" id="KW-0813">Transport</keyword>
<dbReference type="PROSITE" id="PS50893">
    <property type="entry name" value="ABC_TRANSPORTER_2"/>
    <property type="match status" value="1"/>
</dbReference>
<keyword evidence="9 11" id="KW-0472">Membrane</keyword>
<comment type="caution">
    <text evidence="13">The sequence shown here is derived from an EMBL/GenBank/DDBJ whole genome shotgun (WGS) entry which is preliminary data.</text>
</comment>
<evidence type="ECO:0000256" key="8">
    <source>
        <dbReference type="ARBA" id="ARBA00022989"/>
    </source>
</evidence>
<dbReference type="InterPro" id="IPR026082">
    <property type="entry name" value="ABCA"/>
</dbReference>
<feature type="transmembrane region" description="Helical" evidence="11">
    <location>
        <begin position="375"/>
        <end position="394"/>
    </location>
</feature>
<dbReference type="InterPro" id="IPR027417">
    <property type="entry name" value="P-loop_NTPase"/>
</dbReference>
<evidence type="ECO:0000256" key="5">
    <source>
        <dbReference type="ARBA" id="ARBA00022737"/>
    </source>
</evidence>
<gene>
    <name evidence="13" type="ORF">GMRT_12500</name>
</gene>
<feature type="compositionally biased region" description="Basic and acidic residues" evidence="10">
    <location>
        <begin position="671"/>
        <end position="683"/>
    </location>
</feature>
<evidence type="ECO:0000313" key="13">
    <source>
        <dbReference type="EMBL" id="TNJ27938.1"/>
    </source>
</evidence>
<comment type="similarity">
    <text evidence="2">Belongs to the ABC transporter superfamily. ABCA family.</text>
</comment>
<dbReference type="GO" id="GO:0005319">
    <property type="term" value="F:lipid transporter activity"/>
    <property type="evidence" value="ECO:0007669"/>
    <property type="project" value="TreeGrafter"/>
</dbReference>
<name>A0A4Z1SWN7_GIAMU</name>
<dbReference type="PANTHER" id="PTHR19229:SF36">
    <property type="entry name" value="ATP-BINDING CASSETTE SUB-FAMILY A MEMBER 2"/>
    <property type="match status" value="1"/>
</dbReference>
<dbReference type="InterPro" id="IPR017871">
    <property type="entry name" value="ABC_transporter-like_CS"/>
</dbReference>
<evidence type="ECO:0000256" key="2">
    <source>
        <dbReference type="ARBA" id="ARBA00008869"/>
    </source>
</evidence>
<evidence type="ECO:0000256" key="3">
    <source>
        <dbReference type="ARBA" id="ARBA00022448"/>
    </source>
</evidence>
<feature type="transmembrane region" description="Helical" evidence="11">
    <location>
        <begin position="484"/>
        <end position="508"/>
    </location>
</feature>
<keyword evidence="4 11" id="KW-0812">Transmembrane</keyword>
<dbReference type="EMBL" id="VDLU01000003">
    <property type="protein sequence ID" value="TNJ27938.1"/>
    <property type="molecule type" value="Genomic_DNA"/>
</dbReference>
<keyword evidence="6" id="KW-0547">Nucleotide-binding</keyword>
<evidence type="ECO:0000256" key="4">
    <source>
        <dbReference type="ARBA" id="ARBA00022692"/>
    </source>
</evidence>
<accession>A0A4Z1SWN7</accession>
<dbReference type="SMART" id="SM00382">
    <property type="entry name" value="AAA"/>
    <property type="match status" value="1"/>
</dbReference>
<feature type="transmembrane region" description="Helical" evidence="11">
    <location>
        <begin position="566"/>
        <end position="593"/>
    </location>
</feature>
<feature type="compositionally biased region" description="Polar residues" evidence="10">
    <location>
        <begin position="686"/>
        <end position="698"/>
    </location>
</feature>
<feature type="region of interest" description="Disordered" evidence="10">
    <location>
        <begin position="662"/>
        <end position="712"/>
    </location>
</feature>
<dbReference type="InterPro" id="IPR003439">
    <property type="entry name" value="ABC_transporter-like_ATP-bd"/>
</dbReference>
<dbReference type="GO" id="GO:0005524">
    <property type="term" value="F:ATP binding"/>
    <property type="evidence" value="ECO:0007669"/>
    <property type="project" value="UniProtKB-KW"/>
</dbReference>
<dbReference type="SUPFAM" id="SSF52540">
    <property type="entry name" value="P-loop containing nucleoside triphosphate hydrolases"/>
    <property type="match status" value="1"/>
</dbReference>
<dbReference type="PROSITE" id="PS00211">
    <property type="entry name" value="ABC_TRANSPORTER_1"/>
    <property type="match status" value="1"/>
</dbReference>
<feature type="transmembrane region" description="Helical" evidence="11">
    <location>
        <begin position="423"/>
        <end position="443"/>
    </location>
</feature>
<evidence type="ECO:0000259" key="12">
    <source>
        <dbReference type="PROSITE" id="PS50893"/>
    </source>
</evidence>
<keyword evidence="8 11" id="KW-1133">Transmembrane helix</keyword>
<evidence type="ECO:0000256" key="1">
    <source>
        <dbReference type="ARBA" id="ARBA00004141"/>
    </source>
</evidence>
<dbReference type="GO" id="GO:0016887">
    <property type="term" value="F:ATP hydrolysis activity"/>
    <property type="evidence" value="ECO:0007669"/>
    <property type="project" value="InterPro"/>
</dbReference>
<feature type="transmembrane region" description="Helical" evidence="11">
    <location>
        <begin position="37"/>
        <end position="59"/>
    </location>
</feature>
<protein>
    <submittedName>
        <fullName evidence="13">ABC transporter family protein</fullName>
    </submittedName>
</protein>
<organism evidence="13 14">
    <name type="scientific">Giardia muris</name>
    <dbReference type="NCBI Taxonomy" id="5742"/>
    <lineage>
        <taxon>Eukaryota</taxon>
        <taxon>Metamonada</taxon>
        <taxon>Diplomonadida</taxon>
        <taxon>Hexamitidae</taxon>
        <taxon>Giardiinae</taxon>
        <taxon>Giardia</taxon>
    </lineage>
</organism>
<dbReference type="InterPro" id="IPR003593">
    <property type="entry name" value="AAA+_ATPase"/>
</dbReference>
<evidence type="ECO:0000256" key="10">
    <source>
        <dbReference type="SAM" id="MobiDB-lite"/>
    </source>
</evidence>
<dbReference type="AlphaFoldDB" id="A0A4Z1SWN7"/>
<feature type="transmembrane region" description="Helical" evidence="11">
    <location>
        <begin position="455"/>
        <end position="478"/>
    </location>
</feature>
<keyword evidence="14" id="KW-1185">Reference proteome</keyword>
<dbReference type="Gene3D" id="3.40.50.300">
    <property type="entry name" value="P-loop containing nucleotide triphosphate hydrolases"/>
    <property type="match status" value="1"/>
</dbReference>
<evidence type="ECO:0000313" key="14">
    <source>
        <dbReference type="Proteomes" id="UP000315496"/>
    </source>
</evidence>
<feature type="domain" description="ABC transporter" evidence="12">
    <location>
        <begin position="739"/>
        <end position="976"/>
    </location>
</feature>
<dbReference type="Proteomes" id="UP000315496">
    <property type="component" value="Chromosome 3"/>
</dbReference>
<evidence type="ECO:0000256" key="11">
    <source>
        <dbReference type="SAM" id="Phobius"/>
    </source>
</evidence>
<dbReference type="Pfam" id="PF00005">
    <property type="entry name" value="ABC_tran"/>
    <property type="match status" value="1"/>
</dbReference>
<feature type="transmembrane region" description="Helical" evidence="11">
    <location>
        <begin position="520"/>
        <end position="542"/>
    </location>
</feature>
<keyword evidence="7" id="KW-0067">ATP-binding</keyword>